<feature type="compositionally biased region" description="Low complexity" evidence="1">
    <location>
        <begin position="103"/>
        <end position="116"/>
    </location>
</feature>
<feature type="region of interest" description="Disordered" evidence="1">
    <location>
        <begin position="92"/>
        <end position="122"/>
    </location>
</feature>
<feature type="region of interest" description="Disordered" evidence="1">
    <location>
        <begin position="194"/>
        <end position="237"/>
    </location>
</feature>
<accession>A0A177V0L6</accession>
<dbReference type="Proteomes" id="UP000077671">
    <property type="component" value="Unassembled WGS sequence"/>
</dbReference>
<proteinExistence type="predicted"/>
<evidence type="ECO:0000313" key="2">
    <source>
        <dbReference type="EMBL" id="CAD6905895.1"/>
    </source>
</evidence>
<feature type="compositionally biased region" description="Low complexity" evidence="1">
    <location>
        <begin position="201"/>
        <end position="213"/>
    </location>
</feature>
<keyword evidence="5" id="KW-1185">Reference proteome</keyword>
<dbReference type="Proteomes" id="UP000836402">
    <property type="component" value="Unassembled WGS sequence"/>
</dbReference>
<dbReference type="EMBL" id="LWDD02000851">
    <property type="protein sequence ID" value="KAE8256461.1"/>
    <property type="molecule type" value="Genomic_DNA"/>
</dbReference>
<dbReference type="InterPro" id="IPR006886">
    <property type="entry name" value="RNA_pol_III_Rpc5"/>
</dbReference>
<evidence type="ECO:0000313" key="3">
    <source>
        <dbReference type="EMBL" id="KAE8256461.1"/>
    </source>
</evidence>
<name>A0A177V0L6_9BASI</name>
<protein>
    <submittedName>
        <fullName evidence="3">Uncharacterized protein</fullName>
    </submittedName>
</protein>
<comment type="caution">
    <text evidence="3">The sequence shown here is derived from an EMBL/GenBank/DDBJ whole genome shotgun (WGS) entry which is preliminary data.</text>
</comment>
<feature type="compositionally biased region" description="Acidic residues" evidence="1">
    <location>
        <begin position="40"/>
        <end position="49"/>
    </location>
</feature>
<dbReference type="GO" id="GO:0005666">
    <property type="term" value="C:RNA polymerase III complex"/>
    <property type="evidence" value="ECO:0007669"/>
    <property type="project" value="TreeGrafter"/>
</dbReference>
<feature type="region of interest" description="Disordered" evidence="1">
    <location>
        <begin position="357"/>
        <end position="377"/>
    </location>
</feature>
<feature type="compositionally biased region" description="Basic and acidic residues" evidence="1">
    <location>
        <begin position="27"/>
        <end position="39"/>
    </location>
</feature>
<dbReference type="PANTHER" id="PTHR12069:SF0">
    <property type="entry name" value="DNA-DIRECTED RNA POLYMERASE III SUBUNIT RPC5"/>
    <property type="match status" value="1"/>
</dbReference>
<dbReference type="Pfam" id="PF04801">
    <property type="entry name" value="RPC5"/>
    <property type="match status" value="1"/>
</dbReference>
<reference evidence="3" key="2">
    <citation type="journal article" date="2019" name="IMA Fungus">
        <title>Genome sequencing and comparison of five Tilletia species to identify candidate genes for the detection of regulated species infecting wheat.</title>
        <authorList>
            <person name="Nguyen H.D.T."/>
            <person name="Sultana T."/>
            <person name="Kesanakurti P."/>
            <person name="Hambleton S."/>
        </authorList>
    </citation>
    <scope>NUCLEOTIDE SEQUENCE</scope>
    <source>
        <strain evidence="3">DAOMC 238032</strain>
    </source>
</reference>
<sequence>MMAKAKAKAKATHAKKDSTSSIEDERDGNRDLDSEHNMDIDGDEDEDDKPDASPPPPPPARNTATPFQHPDIVARLPVYLSLSLANMRAGNATAGTGGPSPFPFAQQQQQQASAAPGTPKPGPTLHTFHYPILPARHPLPVPESARARNVRPTMRWKSRNNIVQVELPLDNHPAAYNEYKGEELERGAERARKLTGAPGMAAAAAAAARPSSRSKSKEDDPSSSSSASAFNRTGKLDRTRLESIESPQHHSDAFIGVIRSGALHLTPIDSMAQLRPTMHYLDALDEIDKMEKKRARAVMAAAAAGASDMELSGMSSGDELASGPGGARPPSAGGGGGGASNANAKKAVNMTVSMRGEAGDSKRMGGGPGGSGGARFGNSLGAGADARDALMGSIWDAESERWMDLEWHDEESTEAEAFFEDHFFAQNTRPLVCKTRQAEYVCT</sequence>
<dbReference type="GO" id="GO:0042797">
    <property type="term" value="P:tRNA transcription by RNA polymerase III"/>
    <property type="evidence" value="ECO:0007669"/>
    <property type="project" value="TreeGrafter"/>
</dbReference>
<gene>
    <name evidence="3" type="ORF">A4X03_0g5382</name>
    <name evidence="2" type="ORF">JKIAZH3_G3206</name>
</gene>
<reference evidence="3" key="1">
    <citation type="submission" date="2016-04" db="EMBL/GenBank/DDBJ databases">
        <authorList>
            <person name="Nguyen H.D."/>
            <person name="Kesanakurti P."/>
            <person name="Cullis J."/>
            <person name="Levesque C.A."/>
            <person name="Hambleton S."/>
        </authorList>
    </citation>
    <scope>NUCLEOTIDE SEQUENCE</scope>
    <source>
        <strain evidence="3">DAOMC 238032</strain>
    </source>
</reference>
<organism evidence="3 4">
    <name type="scientific">Tilletia caries</name>
    <name type="common">wheat bunt fungus</name>
    <dbReference type="NCBI Taxonomy" id="13290"/>
    <lineage>
        <taxon>Eukaryota</taxon>
        <taxon>Fungi</taxon>
        <taxon>Dikarya</taxon>
        <taxon>Basidiomycota</taxon>
        <taxon>Ustilaginomycotina</taxon>
        <taxon>Exobasidiomycetes</taxon>
        <taxon>Tilletiales</taxon>
        <taxon>Tilletiaceae</taxon>
        <taxon>Tilletia</taxon>
    </lineage>
</organism>
<feature type="compositionally biased region" description="Basic residues" evidence="1">
    <location>
        <begin position="1"/>
        <end position="13"/>
    </location>
</feature>
<dbReference type="AlphaFoldDB" id="A0A177V0L6"/>
<dbReference type="PANTHER" id="PTHR12069">
    <property type="entry name" value="DNA-DIRECTED RNA POLYMERASES III 80 KDA POLYPEPTIDE RNA POLYMERASE III SUBUNIT 5"/>
    <property type="match status" value="1"/>
</dbReference>
<evidence type="ECO:0000256" key="1">
    <source>
        <dbReference type="SAM" id="MobiDB-lite"/>
    </source>
</evidence>
<feature type="compositionally biased region" description="Gly residues" evidence="1">
    <location>
        <begin position="364"/>
        <end position="375"/>
    </location>
</feature>
<reference evidence="2" key="3">
    <citation type="submission" date="2020-10" db="EMBL/GenBank/DDBJ databases">
        <authorList>
            <person name="Sedaghatjoo S."/>
        </authorList>
    </citation>
    <scope>NUCLEOTIDE SEQUENCE</scope>
    <source>
        <strain evidence="2">AZH3</strain>
    </source>
</reference>
<evidence type="ECO:0000313" key="5">
    <source>
        <dbReference type="Proteomes" id="UP000836402"/>
    </source>
</evidence>
<feature type="region of interest" description="Disordered" evidence="1">
    <location>
        <begin position="1"/>
        <end position="69"/>
    </location>
</feature>
<feature type="region of interest" description="Disordered" evidence="1">
    <location>
        <begin position="307"/>
        <end position="343"/>
    </location>
</feature>
<dbReference type="EMBL" id="CAJHJG010000798">
    <property type="protein sequence ID" value="CAD6905895.1"/>
    <property type="molecule type" value="Genomic_DNA"/>
</dbReference>
<evidence type="ECO:0000313" key="4">
    <source>
        <dbReference type="Proteomes" id="UP000077671"/>
    </source>
</evidence>